<comment type="caution">
    <text evidence="1">The sequence shown here is derived from an EMBL/GenBank/DDBJ whole genome shotgun (WGS) entry which is preliminary data.</text>
</comment>
<evidence type="ECO:0000313" key="2">
    <source>
        <dbReference type="Proteomes" id="UP001153555"/>
    </source>
</evidence>
<dbReference type="Proteomes" id="UP001153555">
    <property type="component" value="Unassembled WGS sequence"/>
</dbReference>
<keyword evidence="2" id="KW-1185">Reference proteome</keyword>
<dbReference type="EMBL" id="CACSLK010014283">
    <property type="protein sequence ID" value="CAA0816770.1"/>
    <property type="molecule type" value="Genomic_DNA"/>
</dbReference>
<proteinExistence type="predicted"/>
<organism evidence="1 2">
    <name type="scientific">Striga hermonthica</name>
    <name type="common">Purple witchweed</name>
    <name type="synonym">Buchnera hermonthica</name>
    <dbReference type="NCBI Taxonomy" id="68872"/>
    <lineage>
        <taxon>Eukaryota</taxon>
        <taxon>Viridiplantae</taxon>
        <taxon>Streptophyta</taxon>
        <taxon>Embryophyta</taxon>
        <taxon>Tracheophyta</taxon>
        <taxon>Spermatophyta</taxon>
        <taxon>Magnoliopsida</taxon>
        <taxon>eudicotyledons</taxon>
        <taxon>Gunneridae</taxon>
        <taxon>Pentapetalae</taxon>
        <taxon>asterids</taxon>
        <taxon>lamiids</taxon>
        <taxon>Lamiales</taxon>
        <taxon>Orobanchaceae</taxon>
        <taxon>Buchnereae</taxon>
        <taxon>Striga</taxon>
    </lineage>
</organism>
<protein>
    <submittedName>
        <fullName evidence="1">Uncharacterized protein</fullName>
    </submittedName>
</protein>
<dbReference type="AlphaFoldDB" id="A0A9N7MRJ7"/>
<accession>A0A9N7MRJ7</accession>
<dbReference type="OrthoDB" id="10250354at2759"/>
<sequence>MGDFLHDLMNMMEQNVVAEKEESLEDLQKTFVDLFGEDLAGLVEQDDPMFANRASAPKKRNFLVKKVNLENEVISDPGP</sequence>
<reference evidence="1" key="1">
    <citation type="submission" date="2019-12" db="EMBL/GenBank/DDBJ databases">
        <authorList>
            <person name="Scholes J."/>
        </authorList>
    </citation>
    <scope>NUCLEOTIDE SEQUENCE</scope>
</reference>
<evidence type="ECO:0000313" key="1">
    <source>
        <dbReference type="EMBL" id="CAA0816770.1"/>
    </source>
</evidence>
<gene>
    <name evidence="1" type="ORF">SHERM_16636</name>
</gene>
<name>A0A9N7MRJ7_STRHE</name>